<name>A0ABQ9YWA6_9CRUS</name>
<gene>
    <name evidence="3" type="ORF">OUZ56_006660</name>
</gene>
<dbReference type="EMBL" id="JAOYFB010000001">
    <property type="protein sequence ID" value="KAK4004932.1"/>
    <property type="molecule type" value="Genomic_DNA"/>
</dbReference>
<dbReference type="CDD" id="cd00201">
    <property type="entry name" value="WW"/>
    <property type="match status" value="1"/>
</dbReference>
<evidence type="ECO:0000313" key="4">
    <source>
        <dbReference type="Proteomes" id="UP001234178"/>
    </source>
</evidence>
<dbReference type="PANTHER" id="PTHR21727">
    <property type="entry name" value="PHOSPHORYLATED CTD INTERACTING FACTOR 1"/>
    <property type="match status" value="1"/>
</dbReference>
<feature type="compositionally biased region" description="Low complexity" evidence="1">
    <location>
        <begin position="226"/>
        <end position="242"/>
    </location>
</feature>
<feature type="compositionally biased region" description="Basic and acidic residues" evidence="1">
    <location>
        <begin position="934"/>
        <end position="943"/>
    </location>
</feature>
<dbReference type="InterPro" id="IPR039881">
    <property type="entry name" value="PCIF1-like"/>
</dbReference>
<dbReference type="SUPFAM" id="SSF51045">
    <property type="entry name" value="WW domain"/>
    <property type="match status" value="1"/>
</dbReference>
<dbReference type="Pfam" id="PF12237">
    <property type="entry name" value="PCIF1_WW"/>
    <property type="match status" value="1"/>
</dbReference>
<feature type="compositionally biased region" description="Low complexity" evidence="1">
    <location>
        <begin position="155"/>
        <end position="180"/>
    </location>
</feature>
<feature type="compositionally biased region" description="Polar residues" evidence="1">
    <location>
        <begin position="248"/>
        <end position="263"/>
    </location>
</feature>
<feature type="domain" description="WW" evidence="2">
    <location>
        <begin position="357"/>
        <end position="391"/>
    </location>
</feature>
<feature type="compositionally biased region" description="Basic residues" evidence="1">
    <location>
        <begin position="145"/>
        <end position="154"/>
    </location>
</feature>
<sequence length="977" mass="109881">MQLELGSASSYVTRLPHCGPLPNHQNKNMTDISASKRESLPGWEPGSVAALAAVASSSSGGPYPTVGLYSNQSGSSSSGSSGGNGGVPLPPPHLPSPYSSFSQPIPSSASSSTPYAQPQGLPQGYPYHALESYPGQHLGYPLPHTSHHPYHHHQTQSYPGLPSSSLSPQNYPPHSSMMVHPYHHHHHLYSPQQPAAPTQSPGMGYTLTVHPQQQQQQHGEVHHQAPQQPQQQQQPVVSQSQPGYPPLSYQQAPTGSTQQGISMPISTYIPPVQTYEPPLERSENPPQIQRPTPILAEREVNINSAHMAPQTPNSAVPISFHLQQQQTSPAPPSPGSSGMMTPGGGSHPDLEHDLPPELLQQGWRKMWSKRENRIYFWNKTNGESLWEMPPLRANYDPVSDPLGIQQPNQQPAGAIKRRASDDGIGSPLAKRFILSGPWDLEVPTNAVVFERSPLSWPHPHPDIEAYRATLVTKLRQAYQEMCHSREAIDAPRDSFNRWLLERKVADSGTDPLFPGQCQPEVSLSMYKEIMNDLPMKLERPKFTGDARKQLSKYAEAAKKMIETRNVSSESRKIVKWNVEETFQWLRRTVGATYDDFQERLAHLKRQCQPHLTEAAKSSVEGICIKMNNLSAEYAKKIRDKHNELLKENGLADLEPNVNLLHPRKVWCYPVLFALPCPRLPPVEFLPDKDQTLLRYKGDAVRINNLHFQKLEQLYRYNCFEDRKFEWFLPRVWCLLKRYQSYMGGQTSNEGQGTQGALPLTVFEALYKHFGVSFECFASPLNCYFRQFASAFPDTDGYFGSRGPILEFKPVSGSFEANPPFCEEFMDTMVTHFEKLLSDSSEPLSFIVFIPEWREPAPPVLKRLEESSWKRRQVVVPTFEHEYRHGYQHLVPKSEINVRAAHGTVIVWLQNEAGYQKWGPTDERVDALLEAYRPGRERERDRQELLSPPRPNQPLDGPIANMVLNVNGSSAITGMKPI</sequence>
<feature type="compositionally biased region" description="Low complexity" evidence="1">
    <location>
        <begin position="189"/>
        <end position="201"/>
    </location>
</feature>
<dbReference type="Gene3D" id="1.20.1270.10">
    <property type="match status" value="1"/>
</dbReference>
<protein>
    <recommendedName>
        <fullName evidence="2">WW domain-containing protein</fullName>
    </recommendedName>
</protein>
<dbReference type="SMART" id="SM00456">
    <property type="entry name" value="WW"/>
    <property type="match status" value="1"/>
</dbReference>
<dbReference type="Gene3D" id="2.20.70.10">
    <property type="match status" value="1"/>
</dbReference>
<dbReference type="SUPFAM" id="SSF100934">
    <property type="entry name" value="Heat shock protein 70kD (HSP70), C-terminal subdomain"/>
    <property type="match status" value="1"/>
</dbReference>
<feature type="compositionally biased region" description="Low complexity" evidence="1">
    <location>
        <begin position="70"/>
        <end position="79"/>
    </location>
</feature>
<dbReference type="Pfam" id="PF00397">
    <property type="entry name" value="WW"/>
    <property type="match status" value="1"/>
</dbReference>
<dbReference type="PROSITE" id="PS50020">
    <property type="entry name" value="WW_DOMAIN_2"/>
    <property type="match status" value="1"/>
</dbReference>
<evidence type="ECO:0000259" key="2">
    <source>
        <dbReference type="PROSITE" id="PS50020"/>
    </source>
</evidence>
<accession>A0ABQ9YWA6</accession>
<feature type="region of interest" description="Disordered" evidence="1">
    <location>
        <begin position="322"/>
        <end position="349"/>
    </location>
</feature>
<dbReference type="InterPro" id="IPR036020">
    <property type="entry name" value="WW_dom_sf"/>
</dbReference>
<feature type="compositionally biased region" description="Low complexity" evidence="1">
    <location>
        <begin position="96"/>
        <end position="118"/>
    </location>
</feature>
<feature type="region of interest" description="Disordered" evidence="1">
    <location>
        <begin position="56"/>
        <end position="263"/>
    </location>
</feature>
<comment type="caution">
    <text evidence="3">The sequence shown here is derived from an EMBL/GenBank/DDBJ whole genome shotgun (WGS) entry which is preliminary data.</text>
</comment>
<reference evidence="3 4" key="1">
    <citation type="journal article" date="2023" name="Nucleic Acids Res.">
        <title>The hologenome of Daphnia magna reveals possible DNA methylation and microbiome-mediated evolution of the host genome.</title>
        <authorList>
            <person name="Chaturvedi A."/>
            <person name="Li X."/>
            <person name="Dhandapani V."/>
            <person name="Marshall H."/>
            <person name="Kissane S."/>
            <person name="Cuenca-Cambronero M."/>
            <person name="Asole G."/>
            <person name="Calvet F."/>
            <person name="Ruiz-Romero M."/>
            <person name="Marangio P."/>
            <person name="Guigo R."/>
            <person name="Rago D."/>
            <person name="Mirbahai L."/>
            <person name="Eastwood N."/>
            <person name="Colbourne J.K."/>
            <person name="Zhou J."/>
            <person name="Mallon E."/>
            <person name="Orsini L."/>
        </authorList>
    </citation>
    <scope>NUCLEOTIDE SEQUENCE [LARGE SCALE GENOMIC DNA]</scope>
    <source>
        <strain evidence="3">LRV0_1</strain>
    </source>
</reference>
<evidence type="ECO:0000313" key="3">
    <source>
        <dbReference type="EMBL" id="KAK4004932.1"/>
    </source>
</evidence>
<dbReference type="InterPro" id="IPR029048">
    <property type="entry name" value="HSP70_C_sf"/>
</dbReference>
<dbReference type="InterPro" id="IPR001202">
    <property type="entry name" value="WW_dom"/>
</dbReference>
<keyword evidence="4" id="KW-1185">Reference proteome</keyword>
<evidence type="ECO:0000256" key="1">
    <source>
        <dbReference type="SAM" id="MobiDB-lite"/>
    </source>
</evidence>
<dbReference type="PANTHER" id="PTHR21727:SF0">
    <property type="entry name" value="MRNA (2'-O-METHYLADENOSINE-N(6)-)-METHYLTRANSFERASE"/>
    <property type="match status" value="1"/>
</dbReference>
<dbReference type="Proteomes" id="UP001234178">
    <property type="component" value="Unassembled WGS sequence"/>
</dbReference>
<dbReference type="InterPro" id="IPR022035">
    <property type="entry name" value="PCIF1_WW"/>
</dbReference>
<organism evidence="3 4">
    <name type="scientific">Daphnia magna</name>
    <dbReference type="NCBI Taxonomy" id="35525"/>
    <lineage>
        <taxon>Eukaryota</taxon>
        <taxon>Metazoa</taxon>
        <taxon>Ecdysozoa</taxon>
        <taxon>Arthropoda</taxon>
        <taxon>Crustacea</taxon>
        <taxon>Branchiopoda</taxon>
        <taxon>Diplostraca</taxon>
        <taxon>Cladocera</taxon>
        <taxon>Anomopoda</taxon>
        <taxon>Daphniidae</taxon>
        <taxon>Daphnia</taxon>
    </lineage>
</organism>
<proteinExistence type="predicted"/>
<feature type="region of interest" description="Disordered" evidence="1">
    <location>
        <begin position="934"/>
        <end position="958"/>
    </location>
</feature>